<reference evidence="3 4" key="1">
    <citation type="submission" date="2020-11" db="EMBL/GenBank/DDBJ databases">
        <authorList>
            <person name="Sun Q."/>
        </authorList>
    </citation>
    <scope>NUCLEOTIDE SEQUENCE [LARGE SCALE GENOMIC DNA]</scope>
    <source>
        <strain evidence="3 4">P8398</strain>
    </source>
</reference>
<accession>A0AA49A6G7</accession>
<protein>
    <submittedName>
        <fullName evidence="3">Protein phosphatase</fullName>
    </submittedName>
</protein>
<name>A0AA49A6G7_9BURK</name>
<evidence type="ECO:0000259" key="1">
    <source>
        <dbReference type="SMART" id="SM00331"/>
    </source>
</evidence>
<evidence type="ECO:0000259" key="2">
    <source>
        <dbReference type="SMART" id="SM00332"/>
    </source>
</evidence>
<feature type="domain" description="PPM-type phosphatase" evidence="1">
    <location>
        <begin position="47"/>
        <end position="307"/>
    </location>
</feature>
<sequence length="320" mass="34969">MTTATPSLDFGPCLDVSVHSCAGAGAPPHLENQDNYLVIDSTGSAVFLHEQAGQRQQVANWPAGHMRVAVLDGMGGHGRGREAAEAVVAGLLEIPACQTLHELSARLDLLHGQLQRHFGCDPATGKRPGTTLTMLELRLGKPALLYHVGDSRLYELLHSHVTPMTVDHVPATAFAMGGLLGEHEWWQQVHGEHRSQISQAFILGNAFANPAELADDLYELSPRNLPPYLYHLPDRRALELDPRAVYLLASDGFWACADPRAWLARWPGLFNAQDSARAMSEALFAEMRSNPPPELHIDNLTAIVLRPLRHDETAAPLAAR</sequence>
<dbReference type="Gene3D" id="3.60.40.10">
    <property type="entry name" value="PPM-type phosphatase domain"/>
    <property type="match status" value="1"/>
</dbReference>
<proteinExistence type="predicted"/>
<dbReference type="Proteomes" id="UP000662888">
    <property type="component" value="Chromosome"/>
</dbReference>
<dbReference type="EMBL" id="CP065053">
    <property type="protein sequence ID" value="QPI48136.1"/>
    <property type="molecule type" value="Genomic_DNA"/>
</dbReference>
<dbReference type="SMART" id="SM00331">
    <property type="entry name" value="PP2C_SIG"/>
    <property type="match status" value="1"/>
</dbReference>
<feature type="domain" description="PPM-type phosphatase" evidence="2">
    <location>
        <begin position="9"/>
        <end position="305"/>
    </location>
</feature>
<dbReference type="InterPro" id="IPR036457">
    <property type="entry name" value="PPM-type-like_dom_sf"/>
</dbReference>
<organism evidence="3 4">
    <name type="scientific">Massilia antarctica</name>
    <dbReference type="NCBI Taxonomy" id="2765360"/>
    <lineage>
        <taxon>Bacteria</taxon>
        <taxon>Pseudomonadati</taxon>
        <taxon>Pseudomonadota</taxon>
        <taxon>Betaproteobacteria</taxon>
        <taxon>Burkholderiales</taxon>
        <taxon>Oxalobacteraceae</taxon>
        <taxon>Telluria group</taxon>
        <taxon>Massilia</taxon>
    </lineage>
</organism>
<evidence type="ECO:0000313" key="4">
    <source>
        <dbReference type="Proteomes" id="UP000662888"/>
    </source>
</evidence>
<keyword evidence="4" id="KW-1185">Reference proteome</keyword>
<gene>
    <name evidence="3" type="ORF">IV454_21645</name>
</gene>
<evidence type="ECO:0000313" key="3">
    <source>
        <dbReference type="EMBL" id="QPI48136.1"/>
    </source>
</evidence>
<dbReference type="SUPFAM" id="SSF81606">
    <property type="entry name" value="PP2C-like"/>
    <property type="match status" value="1"/>
</dbReference>
<dbReference type="RefSeq" id="WP_206087776.1">
    <property type="nucleotide sequence ID" value="NZ_CP065053.1"/>
</dbReference>
<dbReference type="InterPro" id="IPR001932">
    <property type="entry name" value="PPM-type_phosphatase-like_dom"/>
</dbReference>
<dbReference type="SMART" id="SM00332">
    <property type="entry name" value="PP2Cc"/>
    <property type="match status" value="1"/>
</dbReference>